<dbReference type="AlphaFoldDB" id="A0A4S8L4M0"/>
<protein>
    <recommendedName>
        <fullName evidence="2">F-box domain-containing protein</fullName>
    </recommendedName>
</protein>
<dbReference type="Gene3D" id="1.20.1280.50">
    <property type="match status" value="1"/>
</dbReference>
<sequence length="653" mass="72911">MTDVQDVHINDFPSELFFHIFSLTCDIDSPISFQTTISCGIGHAQILVLGQVCSRWRSIVISDSRLWSRIIICEQLGRVSPQRAMQIQAYANLHVTRSGNIPLDILVEFTECTANQYDTDFVTYTDYDELFNIYELLFAVARRWRNVALCIDLDIFGNDFTPHWPCRFPFLETLHVHLFRGPWVDRSSEFIPLIQISSAPRLKVLAHTGFGAVIRGPVNDRPRAPLLASIRSLTVSDVIAEESLKLASPATTVTLRSIRKNVAANTMRCLAREVRFSPVHANGRSILDHLFHSLTFPNITKLHFDALPNPKEPLCRIPFPREDFAFLLGRSSNFTLTHFVLINMSITDSDLLYLFFHMDNLTHLALGESCDPTLTVNFFKTLTYHGKYNPKSNAQTLCRLPRLKELHLAFGFVFDFTAVVFDMLQSRIVQTHSMDKNYLCLEVVHIFAPNSFKYDGIPAQINQMHEEGAQDPTTVTLFQVVDPQEASLLTHTNTPSSVITPGPDAFSFFQSITPIGTFGSETTYSKHQVVHNPFIGVTVEPVTVDWIIVESASGYRISGSQFIDSSASTTASIITASVVPPKNCTFNDNGAGICVQIGANKHTLTGTGVVVPLATLTIDGESSDAFKALNAQGGMWMIYIMMFFQALGLILEI</sequence>
<keyword evidence="4" id="KW-1185">Reference proteome</keyword>
<dbReference type="Proteomes" id="UP000297245">
    <property type="component" value="Unassembled WGS sequence"/>
</dbReference>
<proteinExistence type="predicted"/>
<evidence type="ECO:0000256" key="1">
    <source>
        <dbReference type="SAM" id="Phobius"/>
    </source>
</evidence>
<name>A0A4S8L4M0_DENBC</name>
<dbReference type="SUPFAM" id="SSF81383">
    <property type="entry name" value="F-box domain"/>
    <property type="match status" value="1"/>
</dbReference>
<organism evidence="3 4">
    <name type="scientific">Dendrothele bispora (strain CBS 962.96)</name>
    <dbReference type="NCBI Taxonomy" id="1314807"/>
    <lineage>
        <taxon>Eukaryota</taxon>
        <taxon>Fungi</taxon>
        <taxon>Dikarya</taxon>
        <taxon>Basidiomycota</taxon>
        <taxon>Agaricomycotina</taxon>
        <taxon>Agaricomycetes</taxon>
        <taxon>Agaricomycetidae</taxon>
        <taxon>Agaricales</taxon>
        <taxon>Agaricales incertae sedis</taxon>
        <taxon>Dendrothele</taxon>
    </lineage>
</organism>
<evidence type="ECO:0000313" key="3">
    <source>
        <dbReference type="EMBL" id="THU83514.1"/>
    </source>
</evidence>
<keyword evidence="1" id="KW-1133">Transmembrane helix</keyword>
<dbReference type="EMBL" id="ML179658">
    <property type="protein sequence ID" value="THU83514.1"/>
    <property type="molecule type" value="Genomic_DNA"/>
</dbReference>
<dbReference type="InterPro" id="IPR001810">
    <property type="entry name" value="F-box_dom"/>
</dbReference>
<dbReference type="Pfam" id="PF12937">
    <property type="entry name" value="F-box-like"/>
    <property type="match status" value="1"/>
</dbReference>
<dbReference type="InterPro" id="IPR036047">
    <property type="entry name" value="F-box-like_dom_sf"/>
</dbReference>
<feature type="transmembrane region" description="Helical" evidence="1">
    <location>
        <begin position="633"/>
        <end position="651"/>
    </location>
</feature>
<gene>
    <name evidence="3" type="ORF">K435DRAFT_971537</name>
</gene>
<feature type="domain" description="F-box" evidence="2">
    <location>
        <begin position="10"/>
        <end position="71"/>
    </location>
</feature>
<accession>A0A4S8L4M0</accession>
<evidence type="ECO:0000313" key="4">
    <source>
        <dbReference type="Proteomes" id="UP000297245"/>
    </source>
</evidence>
<keyword evidence="1" id="KW-0472">Membrane</keyword>
<reference evidence="3 4" key="1">
    <citation type="journal article" date="2019" name="Nat. Ecol. Evol.">
        <title>Megaphylogeny resolves global patterns of mushroom evolution.</title>
        <authorList>
            <person name="Varga T."/>
            <person name="Krizsan K."/>
            <person name="Foldi C."/>
            <person name="Dima B."/>
            <person name="Sanchez-Garcia M."/>
            <person name="Sanchez-Ramirez S."/>
            <person name="Szollosi G.J."/>
            <person name="Szarkandi J.G."/>
            <person name="Papp V."/>
            <person name="Albert L."/>
            <person name="Andreopoulos W."/>
            <person name="Angelini C."/>
            <person name="Antonin V."/>
            <person name="Barry K.W."/>
            <person name="Bougher N.L."/>
            <person name="Buchanan P."/>
            <person name="Buyck B."/>
            <person name="Bense V."/>
            <person name="Catcheside P."/>
            <person name="Chovatia M."/>
            <person name="Cooper J."/>
            <person name="Damon W."/>
            <person name="Desjardin D."/>
            <person name="Finy P."/>
            <person name="Geml J."/>
            <person name="Haridas S."/>
            <person name="Hughes K."/>
            <person name="Justo A."/>
            <person name="Karasinski D."/>
            <person name="Kautmanova I."/>
            <person name="Kiss B."/>
            <person name="Kocsube S."/>
            <person name="Kotiranta H."/>
            <person name="LaButti K.M."/>
            <person name="Lechner B.E."/>
            <person name="Liimatainen K."/>
            <person name="Lipzen A."/>
            <person name="Lukacs Z."/>
            <person name="Mihaltcheva S."/>
            <person name="Morgado L.N."/>
            <person name="Niskanen T."/>
            <person name="Noordeloos M.E."/>
            <person name="Ohm R.A."/>
            <person name="Ortiz-Santana B."/>
            <person name="Ovrebo C."/>
            <person name="Racz N."/>
            <person name="Riley R."/>
            <person name="Savchenko A."/>
            <person name="Shiryaev A."/>
            <person name="Soop K."/>
            <person name="Spirin V."/>
            <person name="Szebenyi C."/>
            <person name="Tomsovsky M."/>
            <person name="Tulloss R.E."/>
            <person name="Uehling J."/>
            <person name="Grigoriev I.V."/>
            <person name="Vagvolgyi C."/>
            <person name="Papp T."/>
            <person name="Martin F.M."/>
            <person name="Miettinen O."/>
            <person name="Hibbett D.S."/>
            <person name="Nagy L.G."/>
        </authorList>
    </citation>
    <scope>NUCLEOTIDE SEQUENCE [LARGE SCALE GENOMIC DNA]</scope>
    <source>
        <strain evidence="3 4">CBS 962.96</strain>
    </source>
</reference>
<dbReference type="OrthoDB" id="2269034at2759"/>
<evidence type="ECO:0000259" key="2">
    <source>
        <dbReference type="Pfam" id="PF12937"/>
    </source>
</evidence>
<keyword evidence="1" id="KW-0812">Transmembrane</keyword>